<dbReference type="AlphaFoldDB" id="R6MZJ7"/>
<proteinExistence type="predicted"/>
<dbReference type="EMBL" id="CBEP010000097">
    <property type="protein sequence ID" value="CDC05178.1"/>
    <property type="molecule type" value="Genomic_DNA"/>
</dbReference>
<organism evidence="1 2">
    <name type="scientific">[Clostridium] leptum CAG:27</name>
    <dbReference type="NCBI Taxonomy" id="1263068"/>
    <lineage>
        <taxon>Bacteria</taxon>
        <taxon>Bacillati</taxon>
        <taxon>Bacillota</taxon>
        <taxon>Clostridia</taxon>
        <taxon>Eubacteriales</taxon>
        <taxon>Oscillospiraceae</taxon>
        <taxon>Oscillospiraceae incertae sedis</taxon>
    </lineage>
</organism>
<evidence type="ECO:0000313" key="1">
    <source>
        <dbReference type="EMBL" id="CDC05178.1"/>
    </source>
</evidence>
<name>R6MZJ7_9FIRM</name>
<protein>
    <submittedName>
        <fullName evidence="1">Uncharacterized protein</fullName>
    </submittedName>
</protein>
<accession>R6MZJ7</accession>
<dbReference type="Proteomes" id="UP000018168">
    <property type="component" value="Unassembled WGS sequence"/>
</dbReference>
<evidence type="ECO:0000313" key="2">
    <source>
        <dbReference type="Proteomes" id="UP000018168"/>
    </source>
</evidence>
<gene>
    <name evidence="1" type="ORF">BN578_00709</name>
</gene>
<reference evidence="1" key="1">
    <citation type="submission" date="2012-11" db="EMBL/GenBank/DDBJ databases">
        <title>Dependencies among metagenomic species, viruses, plasmids and units of genetic variation.</title>
        <authorList>
            <person name="Nielsen H.B."/>
            <person name="Almeida M."/>
            <person name="Juncker A.S."/>
            <person name="Rasmussen S."/>
            <person name="Li J."/>
            <person name="Sunagawa S."/>
            <person name="Plichta D."/>
            <person name="Gautier L."/>
            <person name="Le Chatelier E."/>
            <person name="Peletier E."/>
            <person name="Bonde I."/>
            <person name="Nielsen T."/>
            <person name="Manichanh C."/>
            <person name="Arumugam M."/>
            <person name="Batto J."/>
            <person name="Santos M.B.Q.D."/>
            <person name="Blom N."/>
            <person name="Borruel N."/>
            <person name="Burgdorf K.S."/>
            <person name="Boumezbeur F."/>
            <person name="Casellas F."/>
            <person name="Dore J."/>
            <person name="Guarner F."/>
            <person name="Hansen T."/>
            <person name="Hildebrand F."/>
            <person name="Kaas R.S."/>
            <person name="Kennedy S."/>
            <person name="Kristiansen K."/>
            <person name="Kultima J.R."/>
            <person name="Leonard P."/>
            <person name="Levenez F."/>
            <person name="Lund O."/>
            <person name="Moumen B."/>
            <person name="Le Paslier D."/>
            <person name="Pons N."/>
            <person name="Pedersen O."/>
            <person name="Prifti E."/>
            <person name="Qin J."/>
            <person name="Raes J."/>
            <person name="Tap J."/>
            <person name="Tims S."/>
            <person name="Ussery D.W."/>
            <person name="Yamada T."/>
            <person name="MetaHit consortium"/>
            <person name="Renault P."/>
            <person name="Sicheritz-Ponten T."/>
            <person name="Bork P."/>
            <person name="Wang J."/>
            <person name="Brunak S."/>
            <person name="Ehrlich S.D."/>
        </authorList>
    </citation>
    <scope>NUCLEOTIDE SEQUENCE [LARGE SCALE GENOMIC DNA]</scope>
</reference>
<sequence length="189" mass="21068">MSKSAITPSFRGRTATIEPGVRPIISFAWEPTAKTVSERTSTATTDGSRITIPLPFMKTRVLAVPRSIPMSFENIIYFPLHLLLIDSMSFLFCIWIHYTPKPINSQQIIPAVTNFLKNFHNLHNSGFLFLPGLSERHKTEAAALVFSAPESFKAASAEPPPISFMPVEEIRLSAPPPASIRRACFRRLS</sequence>
<comment type="caution">
    <text evidence="1">The sequence shown here is derived from an EMBL/GenBank/DDBJ whole genome shotgun (WGS) entry which is preliminary data.</text>
</comment>